<dbReference type="InterPro" id="IPR008966">
    <property type="entry name" value="Adhesion_dom_sf"/>
</dbReference>
<feature type="signal peptide" evidence="1">
    <location>
        <begin position="1"/>
        <end position="23"/>
    </location>
</feature>
<feature type="domain" description="Fimbrial-type adhesion" evidence="2">
    <location>
        <begin position="28"/>
        <end position="195"/>
    </location>
</feature>
<dbReference type="RefSeq" id="WP_280080691.1">
    <property type="nucleotide sequence ID" value="NZ_JAOCGG010000006.1"/>
</dbReference>
<evidence type="ECO:0000256" key="1">
    <source>
        <dbReference type="SAM" id="SignalP"/>
    </source>
</evidence>
<dbReference type="InterPro" id="IPR036937">
    <property type="entry name" value="Adhesion_dom_fimbrial_sf"/>
</dbReference>
<dbReference type="InterPro" id="IPR050263">
    <property type="entry name" value="Bact_Fimbrial_Adh_Pro"/>
</dbReference>
<proteinExistence type="predicted"/>
<keyword evidence="1" id="KW-0732">Signal</keyword>
<dbReference type="AlphaFoldDB" id="A0AA42URX0"/>
<dbReference type="Pfam" id="PF00419">
    <property type="entry name" value="Fimbrial"/>
    <property type="match status" value="1"/>
</dbReference>
<dbReference type="SUPFAM" id="SSF49401">
    <property type="entry name" value="Bacterial adhesins"/>
    <property type="match status" value="1"/>
</dbReference>
<dbReference type="Proteomes" id="UP001160882">
    <property type="component" value="Unassembled WGS sequence"/>
</dbReference>
<protein>
    <submittedName>
        <fullName evidence="3">Type 1 fimbrial protein</fullName>
    </submittedName>
</protein>
<organism evidence="3 4">
    <name type="scientific">Pseudomonas mosselii</name>
    <dbReference type="NCBI Taxonomy" id="78327"/>
    <lineage>
        <taxon>Bacteria</taxon>
        <taxon>Pseudomonadati</taxon>
        <taxon>Pseudomonadota</taxon>
        <taxon>Gammaproteobacteria</taxon>
        <taxon>Pseudomonadales</taxon>
        <taxon>Pseudomonadaceae</taxon>
        <taxon>Pseudomonas</taxon>
    </lineage>
</organism>
<dbReference type="PANTHER" id="PTHR33420:SF26">
    <property type="entry name" value="FIMBRIAL SUBUNIT"/>
    <property type="match status" value="1"/>
</dbReference>
<sequence length="195" mass="19234">MSNYLKQILAASVAGLLANSAMAADGTINFTGEILAASCSATAGAGTSVAGEKGKQTIDVPLGKVSMDSLGGATGITGGSAININLDCGSTAAGLTTVLVQFDPMSGSGVDGKKNSLLKTTGTAKGVGIGIFNSDNTPVNLGANEFFSAPLVVTGEGETAKYSAALNMRAGYVANGDTLVPGTANGTLPFTLTYK</sequence>
<dbReference type="GO" id="GO:0009289">
    <property type="term" value="C:pilus"/>
    <property type="evidence" value="ECO:0007669"/>
    <property type="project" value="InterPro"/>
</dbReference>
<reference evidence="3" key="1">
    <citation type="submission" date="2022-09" db="EMBL/GenBank/DDBJ databases">
        <title>Intensive care unit water sources are persistently colonized with multi-drug resistant bacteria and are the site of extensive horizontal gene transfer of antibiotic resistance genes.</title>
        <authorList>
            <person name="Diorio-Toth L."/>
        </authorList>
    </citation>
    <scope>NUCLEOTIDE SEQUENCE</scope>
    <source>
        <strain evidence="3">GD03782</strain>
    </source>
</reference>
<name>A0AA42URX0_9PSED</name>
<dbReference type="PANTHER" id="PTHR33420">
    <property type="entry name" value="FIMBRIAL SUBUNIT ELFA-RELATED"/>
    <property type="match status" value="1"/>
</dbReference>
<accession>A0AA42URX0</accession>
<dbReference type="GO" id="GO:0043709">
    <property type="term" value="P:cell adhesion involved in single-species biofilm formation"/>
    <property type="evidence" value="ECO:0007669"/>
    <property type="project" value="TreeGrafter"/>
</dbReference>
<dbReference type="EMBL" id="JAOCGG010000006">
    <property type="protein sequence ID" value="MDH1629563.1"/>
    <property type="molecule type" value="Genomic_DNA"/>
</dbReference>
<evidence type="ECO:0000313" key="3">
    <source>
        <dbReference type="EMBL" id="MDH1629563.1"/>
    </source>
</evidence>
<feature type="chain" id="PRO_5041436019" evidence="1">
    <location>
        <begin position="24"/>
        <end position="195"/>
    </location>
</feature>
<comment type="caution">
    <text evidence="3">The sequence shown here is derived from an EMBL/GenBank/DDBJ whole genome shotgun (WGS) entry which is preliminary data.</text>
</comment>
<dbReference type="Gene3D" id="2.60.40.1090">
    <property type="entry name" value="Fimbrial-type adhesion domain"/>
    <property type="match status" value="1"/>
</dbReference>
<evidence type="ECO:0000259" key="2">
    <source>
        <dbReference type="Pfam" id="PF00419"/>
    </source>
</evidence>
<dbReference type="InterPro" id="IPR000259">
    <property type="entry name" value="Adhesion_dom_fimbrial"/>
</dbReference>
<evidence type="ECO:0000313" key="4">
    <source>
        <dbReference type="Proteomes" id="UP001160882"/>
    </source>
</evidence>
<gene>
    <name evidence="3" type="ORF">N5I14_04805</name>
</gene>